<feature type="region of interest" description="Disordered" evidence="17">
    <location>
        <begin position="819"/>
        <end position="875"/>
    </location>
</feature>
<dbReference type="Proteomes" id="UP000011885">
    <property type="component" value="Unassembled WGS sequence"/>
</dbReference>
<dbReference type="OrthoDB" id="9794577at2"/>
<dbReference type="SUPFAM" id="SSF52540">
    <property type="entry name" value="P-loop containing nucleoside triphosphate hydrolases"/>
    <property type="match status" value="1"/>
</dbReference>
<keyword evidence="13 18" id="KW-0472">Membrane</keyword>
<feature type="transmembrane region" description="Helical" evidence="18">
    <location>
        <begin position="31"/>
        <end position="49"/>
    </location>
</feature>
<dbReference type="GO" id="GO:0005524">
    <property type="term" value="F:ATP binding"/>
    <property type="evidence" value="ECO:0007669"/>
    <property type="project" value="UniProtKB-KW"/>
</dbReference>
<comment type="subcellular location">
    <subcellularLocation>
        <location evidence="1">Cell inner membrane</location>
        <topology evidence="1">Multi-pass membrane protein</topology>
    </subcellularLocation>
</comment>
<evidence type="ECO:0000259" key="21">
    <source>
        <dbReference type="Pfam" id="PF13614"/>
    </source>
</evidence>
<evidence type="ECO:0000256" key="17">
    <source>
        <dbReference type="SAM" id="MobiDB-lite"/>
    </source>
</evidence>
<evidence type="ECO:0000256" key="11">
    <source>
        <dbReference type="ARBA" id="ARBA00022840"/>
    </source>
</evidence>
<dbReference type="EMBL" id="ANOH01000351">
    <property type="protein sequence ID" value="EMI53445.1"/>
    <property type="molecule type" value="Genomic_DNA"/>
</dbReference>
<comment type="similarity">
    <text evidence="3">Belongs to the etk/wzc family.</text>
</comment>
<keyword evidence="14" id="KW-0829">Tyrosine-protein kinase</keyword>
<dbReference type="GO" id="GO:0042802">
    <property type="term" value="F:identical protein binding"/>
    <property type="evidence" value="ECO:0007669"/>
    <property type="project" value="InterPro"/>
</dbReference>
<evidence type="ECO:0000256" key="1">
    <source>
        <dbReference type="ARBA" id="ARBA00004429"/>
    </source>
</evidence>
<dbReference type="Pfam" id="PF02706">
    <property type="entry name" value="Wzz"/>
    <property type="match status" value="1"/>
</dbReference>
<evidence type="ECO:0000256" key="7">
    <source>
        <dbReference type="ARBA" id="ARBA00022679"/>
    </source>
</evidence>
<feature type="domain" description="SLA1 homology" evidence="20">
    <location>
        <begin position="365"/>
        <end position="419"/>
    </location>
</feature>
<evidence type="ECO:0000256" key="12">
    <source>
        <dbReference type="ARBA" id="ARBA00022989"/>
    </source>
</evidence>
<dbReference type="InterPro" id="IPR027417">
    <property type="entry name" value="P-loop_NTPase"/>
</dbReference>
<dbReference type="Pfam" id="PF13614">
    <property type="entry name" value="AAA_31"/>
    <property type="match status" value="1"/>
</dbReference>
<evidence type="ECO:0000259" key="20">
    <source>
        <dbReference type="Pfam" id="PF03983"/>
    </source>
</evidence>
<evidence type="ECO:0000256" key="9">
    <source>
        <dbReference type="ARBA" id="ARBA00022741"/>
    </source>
</evidence>
<reference evidence="22 23" key="1">
    <citation type="journal article" date="2013" name="Mar. Genomics">
        <title>Expression of sulfatases in Rhodopirellula baltica and the diversity of sulfatases in the genus Rhodopirellula.</title>
        <authorList>
            <person name="Wegner C.E."/>
            <person name="Richter-Heitmann T."/>
            <person name="Klindworth A."/>
            <person name="Klockow C."/>
            <person name="Richter M."/>
            <person name="Achstetter T."/>
            <person name="Glockner F.O."/>
            <person name="Harder J."/>
        </authorList>
    </citation>
    <scope>NUCLEOTIDE SEQUENCE [LARGE SCALE GENOMIC DNA]</scope>
    <source>
        <strain evidence="22 23">SM41</strain>
    </source>
</reference>
<keyword evidence="12 18" id="KW-1133">Transmembrane helix</keyword>
<name>M5TW92_9BACT</name>
<evidence type="ECO:0000256" key="8">
    <source>
        <dbReference type="ARBA" id="ARBA00022692"/>
    </source>
</evidence>
<dbReference type="NCBIfam" id="TIGR01007">
    <property type="entry name" value="eps_fam"/>
    <property type="match status" value="1"/>
</dbReference>
<evidence type="ECO:0000256" key="15">
    <source>
        <dbReference type="ARBA" id="ARBA00051245"/>
    </source>
</evidence>
<evidence type="ECO:0000256" key="13">
    <source>
        <dbReference type="ARBA" id="ARBA00023136"/>
    </source>
</evidence>
<evidence type="ECO:0000313" key="23">
    <source>
        <dbReference type="Proteomes" id="UP000011885"/>
    </source>
</evidence>
<dbReference type="GO" id="GO:0004715">
    <property type="term" value="F:non-membrane spanning protein tyrosine kinase activity"/>
    <property type="evidence" value="ECO:0007669"/>
    <property type="project" value="UniProtKB-EC"/>
</dbReference>
<gene>
    <name evidence="22" type="ORF">RSSM_05109</name>
</gene>
<keyword evidence="16" id="KW-0175">Coiled coil</keyword>
<feature type="domain" description="Polysaccharide chain length determinant N-terminal" evidence="19">
    <location>
        <begin position="19"/>
        <end position="99"/>
    </location>
</feature>
<dbReference type="PANTHER" id="PTHR32309">
    <property type="entry name" value="TYROSINE-PROTEIN KINASE"/>
    <property type="match status" value="1"/>
</dbReference>
<dbReference type="Gene3D" id="2.30.30.700">
    <property type="entry name" value="SLA1 homology domain 1"/>
    <property type="match status" value="1"/>
</dbReference>
<evidence type="ECO:0000256" key="10">
    <source>
        <dbReference type="ARBA" id="ARBA00022777"/>
    </source>
</evidence>
<evidence type="ECO:0000256" key="2">
    <source>
        <dbReference type="ARBA" id="ARBA00007316"/>
    </source>
</evidence>
<dbReference type="InterPro" id="IPR025669">
    <property type="entry name" value="AAA_dom"/>
</dbReference>
<feature type="compositionally biased region" description="Polar residues" evidence="17">
    <location>
        <begin position="822"/>
        <end position="851"/>
    </location>
</feature>
<keyword evidence="10" id="KW-0418">Kinase</keyword>
<accession>M5TW92</accession>
<evidence type="ECO:0000313" key="22">
    <source>
        <dbReference type="EMBL" id="EMI53445.1"/>
    </source>
</evidence>
<dbReference type="InterPro" id="IPR007131">
    <property type="entry name" value="SHD1"/>
</dbReference>
<dbReference type="PATRIC" id="fig|1263870.3.peg.5403"/>
<dbReference type="PANTHER" id="PTHR32309:SF13">
    <property type="entry name" value="FERRIC ENTEROBACTIN TRANSPORT PROTEIN FEPE"/>
    <property type="match status" value="1"/>
</dbReference>
<comment type="catalytic activity">
    <reaction evidence="15">
        <text>L-tyrosyl-[protein] + ATP = O-phospho-L-tyrosyl-[protein] + ADP + H(+)</text>
        <dbReference type="Rhea" id="RHEA:10596"/>
        <dbReference type="Rhea" id="RHEA-COMP:10136"/>
        <dbReference type="Rhea" id="RHEA-COMP:20101"/>
        <dbReference type="ChEBI" id="CHEBI:15378"/>
        <dbReference type="ChEBI" id="CHEBI:30616"/>
        <dbReference type="ChEBI" id="CHEBI:46858"/>
        <dbReference type="ChEBI" id="CHEBI:61978"/>
        <dbReference type="ChEBI" id="CHEBI:456216"/>
        <dbReference type="EC" id="2.7.10.2"/>
    </reaction>
</comment>
<dbReference type="RefSeq" id="WP_008684934.1">
    <property type="nucleotide sequence ID" value="NZ_ANOH01000351.1"/>
</dbReference>
<dbReference type="AlphaFoldDB" id="M5TW92"/>
<feature type="domain" description="AAA" evidence="21">
    <location>
        <begin position="629"/>
        <end position="769"/>
    </location>
</feature>
<comment type="caution">
    <text evidence="22">The sequence shown here is derived from an EMBL/GenBank/DDBJ whole genome shotgun (WGS) entry which is preliminary data.</text>
</comment>
<evidence type="ECO:0000256" key="16">
    <source>
        <dbReference type="SAM" id="Coils"/>
    </source>
</evidence>
<keyword evidence="9" id="KW-0547">Nucleotide-binding</keyword>
<protein>
    <recommendedName>
        <fullName evidence="4">non-specific protein-tyrosine kinase</fullName>
        <ecNumber evidence="4">2.7.10.2</ecNumber>
    </recommendedName>
</protein>
<feature type="coiled-coil region" evidence="16">
    <location>
        <begin position="324"/>
        <end position="358"/>
    </location>
</feature>
<comment type="similarity">
    <text evidence="2">Belongs to the CpsD/CapB family.</text>
</comment>
<proteinExistence type="inferred from homology"/>
<dbReference type="GO" id="GO:0030674">
    <property type="term" value="F:protein-macromolecule adaptor activity"/>
    <property type="evidence" value="ECO:0007669"/>
    <property type="project" value="InterPro"/>
</dbReference>
<evidence type="ECO:0000256" key="4">
    <source>
        <dbReference type="ARBA" id="ARBA00011903"/>
    </source>
</evidence>
<keyword evidence="23" id="KW-1185">Reference proteome</keyword>
<dbReference type="GO" id="GO:0005886">
    <property type="term" value="C:plasma membrane"/>
    <property type="evidence" value="ECO:0007669"/>
    <property type="project" value="UniProtKB-SubCell"/>
</dbReference>
<keyword evidence="5" id="KW-1003">Cell membrane</keyword>
<sequence length="875" mass="97641">MNSNRKLVSRNANSQDEQLLDLKKVALRHKALIALGIAIGLVIGALYYAQSTPVFRSSAQVLIVRKTPNTEIKGQNAFYNDYMSTHQALIKSSVIISRASQLPEISALKTKTKELHEGLNVELDENADNILHVSFEGEVPEECPVIIRGILNTYQDYLEETYDTMSTDTVQLISEARDLLLRDIRKQEFEYREFRRESPLLTTDEGGSNPVYSRIAAIQRQQSELLLRRTELESLIQSLENAIESGLEPKHLAMLISNAGVQLAAMDDDAEPMGLDRLRMDQKFHSLELEDERDLAEGLEAMLLPLKQQEQELLTLFGPGHPTLASVRLRIEEAKNFYKTLEKEYEEHHVAIREYADEAVDVGGYRKWKDASGTMEVSARLISEEENKVTLERENNGKRVTLATASLSSDDQRLLAKIRADRIRKHEELSEMVEMGLTQLRQELDRTVRTQELLRGIYDTEYVSAKELTDFEIAEEEFQSNMEHTRQLYDGVVAQLQAASLSRDYGGFKANVISPPGFAWKVKPEALIVFPMAIFVGTFFGFGLACLAELANRTFRTSDEISKHLMLPVIGRIALARLSAKPQLDPEEMDDSLDRSLCTYFRPISVESESYRALRTTLFFHNRSREQSVIQVTSACPGDGKSTVAGNLGVSIAQSGKRVLLIDADLRKPRQHLFFGSEIGIGLSNMIVDGAEPTDAIRATPVHNLWLLSAGQKTPDPAELLTSTRFAELMAQFREDYDYVIVDSGPLLAVSDPRIVMAHTDGLLLSVRLDKTTRKQAETAREILLSLDAPIIGIVANCVRTSELDALGRARYGYGAYEGYHQSRNGTTSKSPSRLTSNNGHANGALVTSTGDVEVNGHGDTHSSNPLEERGNPNS</sequence>
<evidence type="ECO:0000256" key="5">
    <source>
        <dbReference type="ARBA" id="ARBA00022475"/>
    </source>
</evidence>
<keyword evidence="11" id="KW-0067">ATP-binding</keyword>
<keyword evidence="7 22" id="KW-0808">Transferase</keyword>
<dbReference type="InterPro" id="IPR050445">
    <property type="entry name" value="Bact_polysacc_biosynth/exp"/>
</dbReference>
<dbReference type="CDD" id="cd05387">
    <property type="entry name" value="BY-kinase"/>
    <property type="match status" value="1"/>
</dbReference>
<dbReference type="InterPro" id="IPR005702">
    <property type="entry name" value="Wzc-like_C"/>
</dbReference>
<dbReference type="EC" id="2.7.10.2" evidence="4"/>
<keyword evidence="6" id="KW-0997">Cell inner membrane</keyword>
<dbReference type="Pfam" id="PF03983">
    <property type="entry name" value="SHD1"/>
    <property type="match status" value="1"/>
</dbReference>
<evidence type="ECO:0000259" key="19">
    <source>
        <dbReference type="Pfam" id="PF02706"/>
    </source>
</evidence>
<feature type="compositionally biased region" description="Basic and acidic residues" evidence="17">
    <location>
        <begin position="855"/>
        <end position="875"/>
    </location>
</feature>
<evidence type="ECO:0000256" key="18">
    <source>
        <dbReference type="SAM" id="Phobius"/>
    </source>
</evidence>
<dbReference type="GO" id="GO:0043130">
    <property type="term" value="F:ubiquitin binding"/>
    <property type="evidence" value="ECO:0007669"/>
    <property type="project" value="InterPro"/>
</dbReference>
<dbReference type="Gene3D" id="3.40.50.300">
    <property type="entry name" value="P-loop containing nucleotide triphosphate hydrolases"/>
    <property type="match status" value="1"/>
</dbReference>
<evidence type="ECO:0000256" key="14">
    <source>
        <dbReference type="ARBA" id="ARBA00023137"/>
    </source>
</evidence>
<evidence type="ECO:0000256" key="6">
    <source>
        <dbReference type="ARBA" id="ARBA00022519"/>
    </source>
</evidence>
<organism evidence="22 23">
    <name type="scientific">Rhodopirellula sallentina SM41</name>
    <dbReference type="NCBI Taxonomy" id="1263870"/>
    <lineage>
        <taxon>Bacteria</taxon>
        <taxon>Pseudomonadati</taxon>
        <taxon>Planctomycetota</taxon>
        <taxon>Planctomycetia</taxon>
        <taxon>Pirellulales</taxon>
        <taxon>Pirellulaceae</taxon>
        <taxon>Rhodopirellula</taxon>
    </lineage>
</organism>
<keyword evidence="8 18" id="KW-0812">Transmembrane</keyword>
<dbReference type="GO" id="GO:0008092">
    <property type="term" value="F:cytoskeletal protein binding"/>
    <property type="evidence" value="ECO:0007669"/>
    <property type="project" value="InterPro"/>
</dbReference>
<feature type="transmembrane region" description="Helical" evidence="18">
    <location>
        <begin position="526"/>
        <end position="548"/>
    </location>
</feature>
<dbReference type="InterPro" id="IPR003856">
    <property type="entry name" value="LPS_length_determ_N"/>
</dbReference>
<evidence type="ECO:0000256" key="3">
    <source>
        <dbReference type="ARBA" id="ARBA00008883"/>
    </source>
</evidence>